<protein>
    <recommendedName>
        <fullName evidence="4">Major facilitator superfamily (MFS) profile domain-containing protein</fullName>
    </recommendedName>
</protein>
<keyword evidence="1" id="KW-1133">Transmembrane helix</keyword>
<dbReference type="GeneID" id="19269940"/>
<keyword evidence="1" id="KW-0472">Membrane</keyword>
<sequence>MGYAPRRSAPEHQTATEHSAGSYLEAFRGSNLKRTLAVIWLFVGAGLAYAPGQGPLWAIAILMNILISWQIVTMTSVGWVITAEVSSYRLRGKTQSIAVISSAFATGFFTFTVP</sequence>
<organism evidence="2 3">
    <name type="scientific">Pestalotiopsis fici (strain W106-1 / CGMCC3.15140)</name>
    <dbReference type="NCBI Taxonomy" id="1229662"/>
    <lineage>
        <taxon>Eukaryota</taxon>
        <taxon>Fungi</taxon>
        <taxon>Dikarya</taxon>
        <taxon>Ascomycota</taxon>
        <taxon>Pezizomycotina</taxon>
        <taxon>Sordariomycetes</taxon>
        <taxon>Xylariomycetidae</taxon>
        <taxon>Amphisphaeriales</taxon>
        <taxon>Sporocadaceae</taxon>
        <taxon>Pestalotiopsis</taxon>
    </lineage>
</organism>
<dbReference type="HOGENOM" id="CLU_2121902_0_0_1"/>
<dbReference type="KEGG" id="pfy:PFICI_04927"/>
<dbReference type="RefSeq" id="XP_007831699.1">
    <property type="nucleotide sequence ID" value="XM_007833508.1"/>
</dbReference>
<dbReference type="OrthoDB" id="6612291at2759"/>
<dbReference type="InParanoid" id="W3XCZ1"/>
<dbReference type="Proteomes" id="UP000030651">
    <property type="component" value="Unassembled WGS sequence"/>
</dbReference>
<feature type="transmembrane region" description="Helical" evidence="1">
    <location>
        <begin position="94"/>
        <end position="113"/>
    </location>
</feature>
<reference evidence="3" key="1">
    <citation type="journal article" date="2015" name="BMC Genomics">
        <title>Genomic and transcriptomic analysis of the endophytic fungus Pestalotiopsis fici reveals its lifestyle and high potential for synthesis of natural products.</title>
        <authorList>
            <person name="Wang X."/>
            <person name="Zhang X."/>
            <person name="Liu L."/>
            <person name="Xiang M."/>
            <person name="Wang W."/>
            <person name="Sun X."/>
            <person name="Che Y."/>
            <person name="Guo L."/>
            <person name="Liu G."/>
            <person name="Guo L."/>
            <person name="Wang C."/>
            <person name="Yin W.B."/>
            <person name="Stadler M."/>
            <person name="Zhang X."/>
            <person name="Liu X."/>
        </authorList>
    </citation>
    <scope>NUCLEOTIDE SEQUENCE [LARGE SCALE GENOMIC DNA]</scope>
    <source>
        <strain evidence="3">W106-1 / CGMCC3.15140</strain>
    </source>
</reference>
<keyword evidence="1" id="KW-0812">Transmembrane</keyword>
<evidence type="ECO:0000256" key="1">
    <source>
        <dbReference type="SAM" id="Phobius"/>
    </source>
</evidence>
<name>W3XCZ1_PESFW</name>
<dbReference type="Gene3D" id="1.20.1250.20">
    <property type="entry name" value="MFS general substrate transporter like domains"/>
    <property type="match status" value="1"/>
</dbReference>
<accession>W3XCZ1</accession>
<dbReference type="AlphaFoldDB" id="W3XCZ1"/>
<feature type="transmembrane region" description="Helical" evidence="1">
    <location>
        <begin position="32"/>
        <end position="50"/>
    </location>
</feature>
<evidence type="ECO:0008006" key="4">
    <source>
        <dbReference type="Google" id="ProtNLM"/>
    </source>
</evidence>
<keyword evidence="3" id="KW-1185">Reference proteome</keyword>
<feature type="transmembrane region" description="Helical" evidence="1">
    <location>
        <begin position="56"/>
        <end position="82"/>
    </location>
</feature>
<dbReference type="EMBL" id="KI912111">
    <property type="protein sequence ID" value="ETS83051.1"/>
    <property type="molecule type" value="Genomic_DNA"/>
</dbReference>
<evidence type="ECO:0000313" key="3">
    <source>
        <dbReference type="Proteomes" id="UP000030651"/>
    </source>
</evidence>
<dbReference type="InterPro" id="IPR036259">
    <property type="entry name" value="MFS_trans_sf"/>
</dbReference>
<gene>
    <name evidence="2" type="ORF">PFICI_04927</name>
</gene>
<proteinExistence type="predicted"/>
<evidence type="ECO:0000313" key="2">
    <source>
        <dbReference type="EMBL" id="ETS83051.1"/>
    </source>
</evidence>